<comment type="caution">
    <text evidence="1">The sequence shown here is derived from an EMBL/GenBank/DDBJ whole genome shotgun (WGS) entry which is preliminary data.</text>
</comment>
<dbReference type="Pfam" id="PF05708">
    <property type="entry name" value="Peptidase_C92"/>
    <property type="match status" value="1"/>
</dbReference>
<proteinExistence type="predicted"/>
<organism evidence="1 2">
    <name type="scientific">Pectobacterium polaris</name>
    <dbReference type="NCBI Taxonomy" id="2042057"/>
    <lineage>
        <taxon>Bacteria</taxon>
        <taxon>Pseudomonadati</taxon>
        <taxon>Pseudomonadota</taxon>
        <taxon>Gammaproteobacteria</taxon>
        <taxon>Enterobacterales</taxon>
        <taxon>Pectobacteriaceae</taxon>
        <taxon>Pectobacterium</taxon>
    </lineage>
</organism>
<gene>
    <name evidence="1" type="ORF">IM880_04265</name>
</gene>
<dbReference type="RefSeq" id="WP_219678519.1">
    <property type="nucleotide sequence ID" value="NZ_JAESHX010000018.1"/>
</dbReference>
<reference evidence="1" key="2">
    <citation type="submission" date="2021-01" db="EMBL/GenBank/DDBJ databases">
        <authorList>
            <person name="Vargas Peralta D."/>
        </authorList>
    </citation>
    <scope>NUCLEOTIDE SEQUENCE</scope>
    <source>
        <strain evidence="1">A3</strain>
    </source>
</reference>
<dbReference type="AlphaFoldDB" id="A0AAW4NWG5"/>
<evidence type="ECO:0000313" key="2">
    <source>
        <dbReference type="Proteomes" id="UP000696310"/>
    </source>
</evidence>
<evidence type="ECO:0000313" key="1">
    <source>
        <dbReference type="EMBL" id="MBW5891414.1"/>
    </source>
</evidence>
<evidence type="ECO:0008006" key="3">
    <source>
        <dbReference type="Google" id="ProtNLM"/>
    </source>
</evidence>
<protein>
    <recommendedName>
        <fullName evidence="3">Permuted papain-like amidase enzyme, YaeF/YiiX, C92 family</fullName>
    </recommendedName>
</protein>
<dbReference type="SUPFAM" id="SSF54001">
    <property type="entry name" value="Cysteine proteinases"/>
    <property type="match status" value="1"/>
</dbReference>
<dbReference type="InterPro" id="IPR024453">
    <property type="entry name" value="Peptidase_C92"/>
</dbReference>
<dbReference type="Proteomes" id="UP000696310">
    <property type="component" value="Unassembled WGS sequence"/>
</dbReference>
<sequence>MYIIDRDLLQIGDVVLTSAGTALSKGIRTFTKSDYSHAMIWVGGTLIHSDGDGVYSKNVDRLLFPAPDKVRVLRCKEQLTDEQVLSIITFARSQVGKLYSVKDAINAKLKLNRVANQKQFCSRLVAQSYRNAGIDLVDNADFCSPEEINRSELLYEVKNYLNVATISQIEFSNTVDNNEEVQRDTMAMLENIRNSFNPSIQTLSDVLGHLNNHPEHDRPVTDFAIESGYFNHAEYDIFKNPWRYSDTLFLEHTNNDESHSLHLAEFIESISGDITQAHSLELYKYQKLYKKTPLCFYSEHIKLYKQLLNSHLLRYDVARSIRSHFSV</sequence>
<reference evidence="1" key="1">
    <citation type="journal article" date="2021" name="bioRxiv">
        <title>Identification of Pectobacterium species isolated from the soft rot of tetecho (Neobuxbaumia tetetzo), a columnar cactus, and associated metagenomics.</title>
        <authorList>
            <person name="Vargas-Peralta D."/>
            <person name="Narvaez-Barragan D.A."/>
            <person name="de Sandozequi A."/>
            <person name="Romero-Gutierrez M.F."/>
            <person name="Segovia L."/>
            <person name="Martinez-Anaya C."/>
            <person name="Alcaraz L.D."/>
            <person name="de la Torre Almaraz R."/>
        </authorList>
    </citation>
    <scope>NUCLEOTIDE SEQUENCE</scope>
    <source>
        <strain evidence="1">A3</strain>
    </source>
</reference>
<dbReference type="Gene3D" id="3.90.1720.10">
    <property type="entry name" value="endopeptidase domain like (from Nostoc punctiforme)"/>
    <property type="match status" value="1"/>
</dbReference>
<dbReference type="InterPro" id="IPR038765">
    <property type="entry name" value="Papain-like_cys_pep_sf"/>
</dbReference>
<name>A0AAW4NWG5_9GAMM</name>
<accession>A0AAW4NWG5</accession>
<dbReference type="EMBL" id="JAESHX010000018">
    <property type="protein sequence ID" value="MBW5891414.1"/>
    <property type="molecule type" value="Genomic_DNA"/>
</dbReference>